<protein>
    <recommendedName>
        <fullName evidence="2">Glutamine amidotransferase type-2 domain-containing protein</fullName>
    </recommendedName>
</protein>
<sequence length="262" mass="24334">MCGIVGYAGAGGRSAEDELLAGLGQLGGGAGAVGVAAGVAVPADGGLAAVWDGGGAGPAGAPGVGGSGGSGGSHGSGGAGGGLRGLRGALGRRPVPAGTCGIGQLGGVPGLDGAGRVAVVLAGGLEVGAGARLRAELRGRGHALGASGADAEVVAHLVAEAFSSCGELVEAVRQVRGALAGEFAVLAVHADEPDTVVGAGGGPPLVVSAGDGEVRVASGAGVPGAGDGESAVLGSEQVVLVRREFDEVRWEITDGRGAVVAP</sequence>
<comment type="caution">
    <text evidence="3">The sequence shown here is derived from an EMBL/GenBank/DDBJ whole genome shotgun (WGS) entry which is preliminary data.</text>
</comment>
<name>A0ABN2VBY8_9ACTN</name>
<accession>A0ABN2VBY8</accession>
<dbReference type="Gene3D" id="3.60.20.10">
    <property type="entry name" value="Glutamine Phosphoribosylpyrophosphate, subunit 1, domain 1"/>
    <property type="match status" value="1"/>
</dbReference>
<dbReference type="SUPFAM" id="SSF56235">
    <property type="entry name" value="N-terminal nucleophile aminohydrolases (Ntn hydrolases)"/>
    <property type="match status" value="1"/>
</dbReference>
<reference evidence="3 4" key="1">
    <citation type="journal article" date="2019" name="Int. J. Syst. Evol. Microbiol.">
        <title>The Global Catalogue of Microorganisms (GCM) 10K type strain sequencing project: providing services to taxonomists for standard genome sequencing and annotation.</title>
        <authorList>
            <consortium name="The Broad Institute Genomics Platform"/>
            <consortium name="The Broad Institute Genome Sequencing Center for Infectious Disease"/>
            <person name="Wu L."/>
            <person name="Ma J."/>
        </authorList>
    </citation>
    <scope>NUCLEOTIDE SEQUENCE [LARGE SCALE GENOMIC DNA]</scope>
    <source>
        <strain evidence="3 4">JCM 14549</strain>
    </source>
</reference>
<evidence type="ECO:0000313" key="4">
    <source>
        <dbReference type="Proteomes" id="UP001403094"/>
    </source>
</evidence>
<dbReference type="InterPro" id="IPR017932">
    <property type="entry name" value="GATase_2_dom"/>
</dbReference>
<keyword evidence="4" id="KW-1185">Reference proteome</keyword>
<evidence type="ECO:0000256" key="1">
    <source>
        <dbReference type="SAM" id="MobiDB-lite"/>
    </source>
</evidence>
<feature type="domain" description="Glutamine amidotransferase type-2" evidence="2">
    <location>
        <begin position="2"/>
        <end position="262"/>
    </location>
</feature>
<organism evidence="3 4">
    <name type="scientific">Streptomyces cheonanensis</name>
    <dbReference type="NCBI Taxonomy" id="312720"/>
    <lineage>
        <taxon>Bacteria</taxon>
        <taxon>Bacillati</taxon>
        <taxon>Actinomycetota</taxon>
        <taxon>Actinomycetes</taxon>
        <taxon>Kitasatosporales</taxon>
        <taxon>Streptomycetaceae</taxon>
        <taxon>Streptomyces</taxon>
    </lineage>
</organism>
<dbReference type="PROSITE" id="PS51278">
    <property type="entry name" value="GATASE_TYPE_2"/>
    <property type="match status" value="1"/>
</dbReference>
<proteinExistence type="predicted"/>
<evidence type="ECO:0000259" key="2">
    <source>
        <dbReference type="PROSITE" id="PS51278"/>
    </source>
</evidence>
<dbReference type="EMBL" id="BAAANQ010000006">
    <property type="protein sequence ID" value="GAA2056657.1"/>
    <property type="molecule type" value="Genomic_DNA"/>
</dbReference>
<dbReference type="InterPro" id="IPR029055">
    <property type="entry name" value="Ntn_hydrolases_N"/>
</dbReference>
<gene>
    <name evidence="3" type="ORF">GCM10009757_34750</name>
</gene>
<dbReference type="RefSeq" id="WP_346070984.1">
    <property type="nucleotide sequence ID" value="NZ_BAAANQ010000006.1"/>
</dbReference>
<feature type="region of interest" description="Disordered" evidence="1">
    <location>
        <begin position="61"/>
        <end position="80"/>
    </location>
</feature>
<evidence type="ECO:0000313" key="3">
    <source>
        <dbReference type="EMBL" id="GAA2056657.1"/>
    </source>
</evidence>
<dbReference type="Proteomes" id="UP001403094">
    <property type="component" value="Unassembled WGS sequence"/>
</dbReference>